<name>A0A0G0JS52_9BACT</name>
<evidence type="ECO:0000256" key="2">
    <source>
        <dbReference type="SAM" id="Phobius"/>
    </source>
</evidence>
<keyword evidence="2" id="KW-1133">Transmembrane helix</keyword>
<feature type="transmembrane region" description="Helical" evidence="2">
    <location>
        <begin position="31"/>
        <end position="49"/>
    </location>
</feature>
<dbReference type="STRING" id="1618490.US90_C0015G0005"/>
<keyword evidence="2" id="KW-0812">Transmembrane</keyword>
<feature type="coiled-coil region" evidence="1">
    <location>
        <begin position="66"/>
        <end position="100"/>
    </location>
</feature>
<dbReference type="Pfam" id="PF04350">
    <property type="entry name" value="PilO"/>
    <property type="match status" value="1"/>
</dbReference>
<gene>
    <name evidence="3" type="ORF">US90_C0015G0005</name>
</gene>
<evidence type="ECO:0000313" key="3">
    <source>
        <dbReference type="EMBL" id="KKQ69562.1"/>
    </source>
</evidence>
<sequence length="222" mass="25480">MINSASIISSTQAPLTEFLKKNKENKRFSDTVEMSITLFLISFFAFFAIKPAITTISSLLGEIKSKEALTQKMRSKINTLVEAQDAFAQVQEQYQIIEASLPSQSRYSHLITQIQGASSQSNVNLEKFNINLKTKNMSTNDTKSVQNVNLKSYQLSTTDYADFKSITDFFDLLSQNRRLIKINSVSLETNKDQDQENPVNPEFVKYNLTTNIYYWQEPYEKY</sequence>
<protein>
    <submittedName>
        <fullName evidence="3">Uncharacterized protein</fullName>
    </submittedName>
</protein>
<proteinExistence type="predicted"/>
<dbReference type="Gene3D" id="3.30.70.60">
    <property type="match status" value="1"/>
</dbReference>
<dbReference type="InterPro" id="IPR007445">
    <property type="entry name" value="PilO"/>
</dbReference>
<dbReference type="AlphaFoldDB" id="A0A0G0JS52"/>
<dbReference type="InterPro" id="IPR014717">
    <property type="entry name" value="Transl_elong_EF1B/ribsomal_bS6"/>
</dbReference>
<dbReference type="GO" id="GO:0043683">
    <property type="term" value="P:type IV pilus assembly"/>
    <property type="evidence" value="ECO:0007669"/>
    <property type="project" value="InterPro"/>
</dbReference>
<dbReference type="EMBL" id="LBUT01000015">
    <property type="protein sequence ID" value="KKQ69562.1"/>
    <property type="molecule type" value="Genomic_DNA"/>
</dbReference>
<evidence type="ECO:0000256" key="1">
    <source>
        <dbReference type="SAM" id="Coils"/>
    </source>
</evidence>
<accession>A0A0G0JS52</accession>
<comment type="caution">
    <text evidence="3">The sequence shown here is derived from an EMBL/GenBank/DDBJ whole genome shotgun (WGS) entry which is preliminary data.</text>
</comment>
<organism evidence="3 4">
    <name type="scientific">Candidatus Shapirobacteria bacterium GW2011_GWE2_38_30</name>
    <dbReference type="NCBI Taxonomy" id="1618490"/>
    <lineage>
        <taxon>Bacteria</taxon>
        <taxon>Candidatus Shapironibacteriota</taxon>
    </lineage>
</organism>
<keyword evidence="1" id="KW-0175">Coiled coil</keyword>
<dbReference type="Proteomes" id="UP000034406">
    <property type="component" value="Unassembled WGS sequence"/>
</dbReference>
<evidence type="ECO:0000313" key="4">
    <source>
        <dbReference type="Proteomes" id="UP000034406"/>
    </source>
</evidence>
<dbReference type="GO" id="GO:0043107">
    <property type="term" value="P:type IV pilus-dependent motility"/>
    <property type="evidence" value="ECO:0007669"/>
    <property type="project" value="InterPro"/>
</dbReference>
<keyword evidence="2" id="KW-0472">Membrane</keyword>
<reference evidence="3 4" key="1">
    <citation type="journal article" date="2015" name="Nature">
        <title>rRNA introns, odd ribosomes, and small enigmatic genomes across a large radiation of phyla.</title>
        <authorList>
            <person name="Brown C.T."/>
            <person name="Hug L.A."/>
            <person name="Thomas B.C."/>
            <person name="Sharon I."/>
            <person name="Castelle C.J."/>
            <person name="Singh A."/>
            <person name="Wilkins M.J."/>
            <person name="Williams K.H."/>
            <person name="Banfield J.F."/>
        </authorList>
    </citation>
    <scope>NUCLEOTIDE SEQUENCE [LARGE SCALE GENOMIC DNA]</scope>
</reference>